<dbReference type="EMBL" id="FOEF01000001">
    <property type="protein sequence ID" value="SEO63133.1"/>
    <property type="molecule type" value="Genomic_DNA"/>
</dbReference>
<feature type="region of interest" description="Disordered" evidence="1">
    <location>
        <begin position="75"/>
        <end position="110"/>
    </location>
</feature>
<organism evidence="2 3">
    <name type="scientific">Amycolatopsis saalfeldensis</name>
    <dbReference type="NCBI Taxonomy" id="394193"/>
    <lineage>
        <taxon>Bacteria</taxon>
        <taxon>Bacillati</taxon>
        <taxon>Actinomycetota</taxon>
        <taxon>Actinomycetes</taxon>
        <taxon>Pseudonocardiales</taxon>
        <taxon>Pseudonocardiaceae</taxon>
        <taxon>Amycolatopsis</taxon>
    </lineage>
</organism>
<keyword evidence="3" id="KW-1185">Reference proteome</keyword>
<dbReference type="Gene3D" id="1.10.287.1060">
    <property type="entry name" value="ESAT-6-like"/>
    <property type="match status" value="1"/>
</dbReference>
<dbReference type="AlphaFoldDB" id="A0A1H8RAZ1"/>
<evidence type="ECO:0000313" key="3">
    <source>
        <dbReference type="Proteomes" id="UP000198582"/>
    </source>
</evidence>
<dbReference type="STRING" id="394193.SAMN04489732_101691"/>
<sequence length="110" mass="11286">MTGAGSDFSHADDILDRMGATTGGLRAVMAELESTVEQDLAAWPAEAQARYRAAKQEWTEALARMPQCLDRARDAFEEIAGSSGPGGGPGPDPGRTGPESGRPDGGPGSG</sequence>
<reference evidence="2 3" key="1">
    <citation type="submission" date="2016-10" db="EMBL/GenBank/DDBJ databases">
        <authorList>
            <person name="de Groot N.N."/>
        </authorList>
    </citation>
    <scope>NUCLEOTIDE SEQUENCE [LARGE SCALE GENOMIC DNA]</scope>
    <source>
        <strain evidence="2 3">DSM 44993</strain>
    </source>
</reference>
<name>A0A1H8RAZ1_9PSEU</name>
<accession>A0A1H8RAZ1</accession>
<dbReference type="InterPro" id="IPR036689">
    <property type="entry name" value="ESAT-6-like_sf"/>
</dbReference>
<gene>
    <name evidence="2" type="ORF">SAMN04489732_101691</name>
</gene>
<evidence type="ECO:0008006" key="4">
    <source>
        <dbReference type="Google" id="ProtNLM"/>
    </source>
</evidence>
<dbReference type="Proteomes" id="UP000198582">
    <property type="component" value="Unassembled WGS sequence"/>
</dbReference>
<proteinExistence type="predicted"/>
<evidence type="ECO:0000313" key="2">
    <source>
        <dbReference type="EMBL" id="SEO63133.1"/>
    </source>
</evidence>
<protein>
    <recommendedName>
        <fullName evidence="4">WXG100 family type VII secretion target</fullName>
    </recommendedName>
</protein>
<dbReference type="SUPFAM" id="SSF140453">
    <property type="entry name" value="EsxAB dimer-like"/>
    <property type="match status" value="1"/>
</dbReference>
<dbReference type="RefSeq" id="WP_177231151.1">
    <property type="nucleotide sequence ID" value="NZ_FOEF01000001.1"/>
</dbReference>
<evidence type="ECO:0000256" key="1">
    <source>
        <dbReference type="SAM" id="MobiDB-lite"/>
    </source>
</evidence>